<protein>
    <recommendedName>
        <fullName evidence="2">histidine kinase</fullName>
        <ecNumber evidence="2">2.7.13.3</ecNumber>
    </recommendedName>
</protein>
<dbReference type="InterPro" id="IPR005467">
    <property type="entry name" value="His_kinase_dom"/>
</dbReference>
<keyword evidence="9" id="KW-0175">Coiled coil</keyword>
<feature type="transmembrane region" description="Helical" evidence="10">
    <location>
        <begin position="60"/>
        <end position="81"/>
    </location>
</feature>
<dbReference type="GO" id="GO:0000155">
    <property type="term" value="F:phosphorelay sensor kinase activity"/>
    <property type="evidence" value="ECO:0007669"/>
    <property type="project" value="InterPro"/>
</dbReference>
<dbReference type="EC" id="2.7.13.3" evidence="2"/>
<feature type="coiled-coil region" evidence="9">
    <location>
        <begin position="107"/>
        <end position="151"/>
    </location>
</feature>
<organism evidence="12">
    <name type="scientific">Caldithrix abyssi</name>
    <dbReference type="NCBI Taxonomy" id="187145"/>
    <lineage>
        <taxon>Bacteria</taxon>
        <taxon>Pseudomonadati</taxon>
        <taxon>Calditrichota</taxon>
        <taxon>Calditrichia</taxon>
        <taxon>Calditrichales</taxon>
        <taxon>Calditrichaceae</taxon>
        <taxon>Caldithrix</taxon>
    </lineage>
</organism>
<dbReference type="InterPro" id="IPR036097">
    <property type="entry name" value="HisK_dim/P_sf"/>
</dbReference>
<dbReference type="InterPro" id="IPR004358">
    <property type="entry name" value="Sig_transdc_His_kin-like_C"/>
</dbReference>
<accession>A0A7V1LPU3</accession>
<keyword evidence="4" id="KW-0808">Transferase</keyword>
<feature type="domain" description="Histidine kinase" evidence="11">
    <location>
        <begin position="160"/>
        <end position="370"/>
    </location>
</feature>
<evidence type="ECO:0000256" key="6">
    <source>
        <dbReference type="ARBA" id="ARBA00022777"/>
    </source>
</evidence>
<evidence type="ECO:0000256" key="7">
    <source>
        <dbReference type="ARBA" id="ARBA00022840"/>
    </source>
</evidence>
<dbReference type="SUPFAM" id="SSF55874">
    <property type="entry name" value="ATPase domain of HSP90 chaperone/DNA topoisomerase II/histidine kinase"/>
    <property type="match status" value="1"/>
</dbReference>
<dbReference type="PRINTS" id="PR00344">
    <property type="entry name" value="BCTRLSENSOR"/>
</dbReference>
<dbReference type="Gene3D" id="3.30.565.10">
    <property type="entry name" value="Histidine kinase-like ATPase, C-terminal domain"/>
    <property type="match status" value="1"/>
</dbReference>
<dbReference type="Proteomes" id="UP000886005">
    <property type="component" value="Unassembled WGS sequence"/>
</dbReference>
<dbReference type="SMART" id="SM00388">
    <property type="entry name" value="HisKA"/>
    <property type="match status" value="1"/>
</dbReference>
<dbReference type="Pfam" id="PF02518">
    <property type="entry name" value="HATPase_c"/>
    <property type="match status" value="1"/>
</dbReference>
<keyword evidence="8" id="KW-0902">Two-component regulatory system</keyword>
<keyword evidence="5" id="KW-0547">Nucleotide-binding</keyword>
<reference evidence="12" key="1">
    <citation type="journal article" date="2020" name="mSystems">
        <title>Genome- and Community-Level Interaction Insights into Carbon Utilization and Element Cycling Functions of Hydrothermarchaeota in Hydrothermal Sediment.</title>
        <authorList>
            <person name="Zhou Z."/>
            <person name="Liu Y."/>
            <person name="Xu W."/>
            <person name="Pan J."/>
            <person name="Luo Z.H."/>
            <person name="Li M."/>
        </authorList>
    </citation>
    <scope>NUCLEOTIDE SEQUENCE [LARGE SCALE GENOMIC DNA]</scope>
    <source>
        <strain evidence="12">HyVt-456</strain>
    </source>
</reference>
<keyword evidence="3" id="KW-0597">Phosphoprotein</keyword>
<feature type="transmembrane region" description="Helical" evidence="10">
    <location>
        <begin position="9"/>
        <end position="27"/>
    </location>
</feature>
<dbReference type="PANTHER" id="PTHR43065:SF10">
    <property type="entry name" value="PEROXIDE STRESS-ACTIVATED HISTIDINE KINASE MAK3"/>
    <property type="match status" value="1"/>
</dbReference>
<keyword evidence="10" id="KW-1133">Transmembrane helix</keyword>
<dbReference type="PROSITE" id="PS50109">
    <property type="entry name" value="HIS_KIN"/>
    <property type="match status" value="1"/>
</dbReference>
<dbReference type="InterPro" id="IPR003594">
    <property type="entry name" value="HATPase_dom"/>
</dbReference>
<name>A0A7V1LPU3_CALAY</name>
<dbReference type="CDD" id="cd00082">
    <property type="entry name" value="HisKA"/>
    <property type="match status" value="1"/>
</dbReference>
<dbReference type="Gene3D" id="1.10.287.130">
    <property type="match status" value="1"/>
</dbReference>
<evidence type="ECO:0000256" key="4">
    <source>
        <dbReference type="ARBA" id="ARBA00022679"/>
    </source>
</evidence>
<evidence type="ECO:0000313" key="12">
    <source>
        <dbReference type="EMBL" id="HED11918.1"/>
    </source>
</evidence>
<keyword evidence="10" id="KW-0472">Membrane</keyword>
<keyword evidence="6 12" id="KW-0418">Kinase</keyword>
<comment type="catalytic activity">
    <reaction evidence="1">
        <text>ATP + protein L-histidine = ADP + protein N-phospho-L-histidine.</text>
        <dbReference type="EC" id="2.7.13.3"/>
    </reaction>
</comment>
<comment type="caution">
    <text evidence="12">The sequence shown here is derived from an EMBL/GenBank/DDBJ whole genome shotgun (WGS) entry which is preliminary data.</text>
</comment>
<evidence type="ECO:0000259" key="11">
    <source>
        <dbReference type="PROSITE" id="PS50109"/>
    </source>
</evidence>
<sequence length="375" mass="42547">MVDSIKEKYLWPVLIIVFIVLISWLHYNTPTMNWQYHLVYMQAYFIPILISAFQYGVRGGLGAALVVSMIYLPHIMFQWGGLVEINLMRFIQIVLFNLVGYLTGLKAQGEKEEKRRYQQAAEQLRKTLEQVKAQSAQISDMEQQLRAADRLAIVGELTASLAHEVRNPLGAIRGAVEIIRDAVPAEVKKLEFFDILIQETERLNRVVETYLSFSQKKSQQLSSYNLVETIRNILLMIGAQTRKSQIRLKSNLPAEDIILRGNPNQLWQVVMNVLLNAIQAMPDGGEIEVDIRRQEAPAARVYLTITDQGRGISKEEIDKIFNTFYTTKSQGTGLGLAIVKRITDENKWDISVESKPGVGTRFRVAIPLEETEPAG</sequence>
<evidence type="ECO:0000256" key="8">
    <source>
        <dbReference type="ARBA" id="ARBA00023012"/>
    </source>
</evidence>
<dbReference type="Pfam" id="PF00512">
    <property type="entry name" value="HisKA"/>
    <property type="match status" value="1"/>
</dbReference>
<dbReference type="PANTHER" id="PTHR43065">
    <property type="entry name" value="SENSOR HISTIDINE KINASE"/>
    <property type="match status" value="1"/>
</dbReference>
<keyword evidence="10" id="KW-0812">Transmembrane</keyword>
<evidence type="ECO:0000256" key="3">
    <source>
        <dbReference type="ARBA" id="ARBA00022553"/>
    </source>
</evidence>
<evidence type="ECO:0000256" key="5">
    <source>
        <dbReference type="ARBA" id="ARBA00022741"/>
    </source>
</evidence>
<evidence type="ECO:0000256" key="1">
    <source>
        <dbReference type="ARBA" id="ARBA00000085"/>
    </source>
</evidence>
<keyword evidence="7" id="KW-0067">ATP-binding</keyword>
<dbReference type="GO" id="GO:0005524">
    <property type="term" value="F:ATP binding"/>
    <property type="evidence" value="ECO:0007669"/>
    <property type="project" value="UniProtKB-KW"/>
</dbReference>
<dbReference type="InterPro" id="IPR003661">
    <property type="entry name" value="HisK_dim/P_dom"/>
</dbReference>
<gene>
    <name evidence="12" type="ORF">ENJ10_14605</name>
</gene>
<evidence type="ECO:0000256" key="2">
    <source>
        <dbReference type="ARBA" id="ARBA00012438"/>
    </source>
</evidence>
<evidence type="ECO:0000256" key="9">
    <source>
        <dbReference type="SAM" id="Coils"/>
    </source>
</evidence>
<dbReference type="EMBL" id="DRLD01000416">
    <property type="protein sequence ID" value="HED11918.1"/>
    <property type="molecule type" value="Genomic_DNA"/>
</dbReference>
<proteinExistence type="predicted"/>
<dbReference type="InterPro" id="IPR036890">
    <property type="entry name" value="HATPase_C_sf"/>
</dbReference>
<dbReference type="SMART" id="SM00387">
    <property type="entry name" value="HATPase_c"/>
    <property type="match status" value="1"/>
</dbReference>
<dbReference type="SUPFAM" id="SSF47384">
    <property type="entry name" value="Homodimeric domain of signal transducing histidine kinase"/>
    <property type="match status" value="1"/>
</dbReference>
<dbReference type="AlphaFoldDB" id="A0A7V1LPU3"/>
<feature type="transmembrane region" description="Helical" evidence="10">
    <location>
        <begin position="33"/>
        <end position="53"/>
    </location>
</feature>
<evidence type="ECO:0000256" key="10">
    <source>
        <dbReference type="SAM" id="Phobius"/>
    </source>
</evidence>